<keyword evidence="2" id="KW-0238">DNA-binding</keyword>
<dbReference type="InterPro" id="IPR036388">
    <property type="entry name" value="WH-like_DNA-bd_sf"/>
</dbReference>
<reference evidence="5" key="1">
    <citation type="journal article" date="2014" name="Int. J. Syst. Evol. Microbiol.">
        <title>Complete genome sequence of Corynebacterium casei LMG S-19264T (=DSM 44701T), isolated from a smear-ripened cheese.</title>
        <authorList>
            <consortium name="US DOE Joint Genome Institute (JGI-PGF)"/>
            <person name="Walter F."/>
            <person name="Albersmeier A."/>
            <person name="Kalinowski J."/>
            <person name="Ruckert C."/>
        </authorList>
    </citation>
    <scope>NUCLEOTIDE SEQUENCE</scope>
    <source>
        <strain evidence="5">KCTC 42731</strain>
    </source>
</reference>
<evidence type="ECO:0000313" key="6">
    <source>
        <dbReference type="Proteomes" id="UP000623842"/>
    </source>
</evidence>
<protein>
    <submittedName>
        <fullName evidence="5">Transcriptional regulator</fullName>
    </submittedName>
</protein>
<dbReference type="PRINTS" id="PR00778">
    <property type="entry name" value="HTHARSR"/>
</dbReference>
<proteinExistence type="predicted"/>
<keyword evidence="6" id="KW-1185">Reference proteome</keyword>
<dbReference type="InterPro" id="IPR011991">
    <property type="entry name" value="ArsR-like_HTH"/>
</dbReference>
<dbReference type="NCBIfam" id="NF033788">
    <property type="entry name" value="HTH_metalloreg"/>
    <property type="match status" value="1"/>
</dbReference>
<evidence type="ECO:0000313" key="5">
    <source>
        <dbReference type="EMBL" id="GHF77242.1"/>
    </source>
</evidence>
<gene>
    <name evidence="5" type="ORF">GCM10017161_00260</name>
</gene>
<keyword evidence="1" id="KW-0805">Transcription regulation</keyword>
<dbReference type="Gene3D" id="1.10.10.10">
    <property type="entry name" value="Winged helix-like DNA-binding domain superfamily/Winged helix DNA-binding domain"/>
    <property type="match status" value="1"/>
</dbReference>
<dbReference type="SMART" id="SM00418">
    <property type="entry name" value="HTH_ARSR"/>
    <property type="match status" value="1"/>
</dbReference>
<dbReference type="SUPFAM" id="SSF46785">
    <property type="entry name" value="Winged helix' DNA-binding domain"/>
    <property type="match status" value="1"/>
</dbReference>
<organism evidence="5 6">
    <name type="scientific">Thalassotalea marina</name>
    <dbReference type="NCBI Taxonomy" id="1673741"/>
    <lineage>
        <taxon>Bacteria</taxon>
        <taxon>Pseudomonadati</taxon>
        <taxon>Pseudomonadota</taxon>
        <taxon>Gammaproteobacteria</taxon>
        <taxon>Alteromonadales</taxon>
        <taxon>Colwelliaceae</taxon>
        <taxon>Thalassotalea</taxon>
    </lineage>
</organism>
<dbReference type="PROSITE" id="PS50987">
    <property type="entry name" value="HTH_ARSR_2"/>
    <property type="match status" value="1"/>
</dbReference>
<dbReference type="RefSeq" id="WP_229854433.1">
    <property type="nucleotide sequence ID" value="NZ_BNCK01000001.1"/>
</dbReference>
<dbReference type="AlphaFoldDB" id="A0A919B9M6"/>
<dbReference type="Proteomes" id="UP000623842">
    <property type="component" value="Unassembled WGS sequence"/>
</dbReference>
<dbReference type="InterPro" id="IPR051011">
    <property type="entry name" value="Metal_resp_trans_reg"/>
</dbReference>
<accession>A0A919B9M6</accession>
<dbReference type="GO" id="GO:0003700">
    <property type="term" value="F:DNA-binding transcription factor activity"/>
    <property type="evidence" value="ECO:0007669"/>
    <property type="project" value="InterPro"/>
</dbReference>
<evidence type="ECO:0000256" key="2">
    <source>
        <dbReference type="ARBA" id="ARBA00023125"/>
    </source>
</evidence>
<dbReference type="PANTHER" id="PTHR43132:SF2">
    <property type="entry name" value="ARSENICAL RESISTANCE OPERON REPRESSOR ARSR-RELATED"/>
    <property type="match status" value="1"/>
</dbReference>
<keyword evidence="3" id="KW-0804">Transcription</keyword>
<evidence type="ECO:0000259" key="4">
    <source>
        <dbReference type="PROSITE" id="PS50987"/>
    </source>
</evidence>
<dbReference type="CDD" id="cd00090">
    <property type="entry name" value="HTH_ARSR"/>
    <property type="match status" value="1"/>
</dbReference>
<dbReference type="InterPro" id="IPR036390">
    <property type="entry name" value="WH_DNA-bd_sf"/>
</dbReference>
<name>A0A919B9M6_9GAMM</name>
<evidence type="ECO:0000256" key="3">
    <source>
        <dbReference type="ARBA" id="ARBA00023163"/>
    </source>
</evidence>
<feature type="domain" description="HTH arsR-type" evidence="4">
    <location>
        <begin position="6"/>
        <end position="100"/>
    </location>
</feature>
<reference evidence="5" key="2">
    <citation type="submission" date="2020-09" db="EMBL/GenBank/DDBJ databases">
        <authorList>
            <person name="Sun Q."/>
            <person name="Kim S."/>
        </authorList>
    </citation>
    <scope>NUCLEOTIDE SEQUENCE</scope>
    <source>
        <strain evidence="5">KCTC 42731</strain>
    </source>
</reference>
<dbReference type="PANTHER" id="PTHR43132">
    <property type="entry name" value="ARSENICAL RESISTANCE OPERON REPRESSOR ARSR-RELATED"/>
    <property type="match status" value="1"/>
</dbReference>
<dbReference type="Pfam" id="PF01022">
    <property type="entry name" value="HTH_5"/>
    <property type="match status" value="1"/>
</dbReference>
<dbReference type="InterPro" id="IPR001845">
    <property type="entry name" value="HTH_ArsR_DNA-bd_dom"/>
</dbReference>
<dbReference type="GO" id="GO:0003677">
    <property type="term" value="F:DNA binding"/>
    <property type="evidence" value="ECO:0007669"/>
    <property type="project" value="UniProtKB-KW"/>
</dbReference>
<sequence>MNDIEAFKSAAKDTAGLLKVLANENRLLILCTLMNQEMSVSELNDHINLSQSALSQHLAVLRKEQVVETRRESQTIYYLVKNPQVLSLLKVLHELFCPEN</sequence>
<evidence type="ECO:0000256" key="1">
    <source>
        <dbReference type="ARBA" id="ARBA00023015"/>
    </source>
</evidence>
<comment type="caution">
    <text evidence="5">The sequence shown here is derived from an EMBL/GenBank/DDBJ whole genome shotgun (WGS) entry which is preliminary data.</text>
</comment>
<dbReference type="EMBL" id="BNCK01000001">
    <property type="protein sequence ID" value="GHF77242.1"/>
    <property type="molecule type" value="Genomic_DNA"/>
</dbReference>